<dbReference type="EMBL" id="JAGTXO010000052">
    <property type="protein sequence ID" value="KAG8458424.1"/>
    <property type="molecule type" value="Genomic_DNA"/>
</dbReference>
<evidence type="ECO:0000256" key="1">
    <source>
        <dbReference type="SAM" id="MobiDB-lite"/>
    </source>
</evidence>
<comment type="caution">
    <text evidence="3">The sequence shown here is derived from an EMBL/GenBank/DDBJ whole genome shotgun (WGS) entry which is preliminary data.</text>
</comment>
<reference evidence="3" key="1">
    <citation type="submission" date="2021-05" db="EMBL/GenBank/DDBJ databases">
        <title>The genome of the haptophyte Pavlova lutheri (Diacronema luteri, Pavlovales) - a model for lipid biosynthesis in eukaryotic algae.</title>
        <authorList>
            <person name="Hulatt C.J."/>
            <person name="Posewitz M.C."/>
        </authorList>
    </citation>
    <scope>NUCLEOTIDE SEQUENCE</scope>
    <source>
        <strain evidence="3">NIVA-4/92</strain>
    </source>
</reference>
<sequence>MTRATTLAALLLLYAGASGVAVAADSKYARVCGRSTAGRLSWIDVPTYWINVDYAVERAARMHAQLSEALLPGACATRVPAVLKADVPDVITGNIFFANAERPSELRFKSPSTRELEIAVMSSHLKAIWMAHRADPRREAVCLVLEDDVDLAFFPNVRHHHPEWPSSSLSALGLARAQPDDWSFNMLMTITLPLRWMLMHEAWRSEGQATSMRAERVTMDARYGCPNKLWSAGAYLVRGAAAAELQRIWPTSETPDGALRINVSRTCWHMRNQLGVARCTPLFNDTAPAPNFVSDNCMLHHESFGPALTVAEAHALVAPRPGAARGGMPTGKEIMRLRADVRLRTYAATPPLVVSHLSNADMAHPEDYMVHNRSMATVREWWERGTVPSVTSDAVWWEPATSSGSAARARKRPLEPTDQPGILEVANARAVMASAGARATARDWRFGLPELARGELASTPFACDTPGGCRTPAVLAVDAVGALVGVPTGRRGEAFNPSLLELRADEARALGNARARFLSTVQHGLGQQCTNAPMEPSPTPVWTSTTTSFVAGTAPLNTVRVLLLGDGLQVLEHAALVVPEEEGHCVGPMATMHHCHLFRHKHASAPASARAAPWLRCVCQDWGDGEGRYVPNLSAPFVSPLRLARTPAGALAASLPSGDGGLLFSRSYPEGTARGAYSPHWYGGNGKTSQLLFEHGGRLYALWDLVPFPTVVHIPANGPGEELLARQGDVRGVQCCAQPVALAPRRGQLAIASLNLGGVKLLIHPTAGLVHLANSRQLLGVASASRSLFGALRRRAGSTPQHLPLGGTHTTHLFFALADKPPFALTQLSGEFCLPRVVVRNGTVALVRAGGAPALPGLDCNVIQTILGIVAHAPAAGRPRELLLSYGVDDCGAAVARLPLAAATSLLRPLADWQKRETHAAVGARAHAGGGGGSGAHAPPA</sequence>
<keyword evidence="2" id="KW-0732">Signal</keyword>
<evidence type="ECO:0000313" key="4">
    <source>
        <dbReference type="Proteomes" id="UP000751190"/>
    </source>
</evidence>
<keyword evidence="4" id="KW-1185">Reference proteome</keyword>
<dbReference type="OrthoDB" id="10416138at2759"/>
<feature type="chain" id="PRO_5035212330" evidence="2">
    <location>
        <begin position="20"/>
        <end position="941"/>
    </location>
</feature>
<protein>
    <submittedName>
        <fullName evidence="3">Uncharacterized protein</fullName>
    </submittedName>
</protein>
<proteinExistence type="predicted"/>
<dbReference type="AlphaFoldDB" id="A0A8J6C2G0"/>
<feature type="region of interest" description="Disordered" evidence="1">
    <location>
        <begin position="921"/>
        <end position="941"/>
    </location>
</feature>
<organism evidence="3 4">
    <name type="scientific">Diacronema lutheri</name>
    <name type="common">Unicellular marine alga</name>
    <name type="synonym">Monochrysis lutheri</name>
    <dbReference type="NCBI Taxonomy" id="2081491"/>
    <lineage>
        <taxon>Eukaryota</taxon>
        <taxon>Haptista</taxon>
        <taxon>Haptophyta</taxon>
        <taxon>Pavlovophyceae</taxon>
        <taxon>Pavlovales</taxon>
        <taxon>Pavlovaceae</taxon>
        <taxon>Diacronema</taxon>
    </lineage>
</organism>
<gene>
    <name evidence="3" type="ORF">KFE25_004565</name>
</gene>
<evidence type="ECO:0000313" key="3">
    <source>
        <dbReference type="EMBL" id="KAG8458424.1"/>
    </source>
</evidence>
<dbReference type="Proteomes" id="UP000751190">
    <property type="component" value="Unassembled WGS sequence"/>
</dbReference>
<name>A0A8J6C2G0_DIALT</name>
<accession>A0A8J6C2G0</accession>
<evidence type="ECO:0000256" key="2">
    <source>
        <dbReference type="SAM" id="SignalP"/>
    </source>
</evidence>
<feature type="signal peptide" evidence="2">
    <location>
        <begin position="1"/>
        <end position="19"/>
    </location>
</feature>